<dbReference type="Proteomes" id="UP000268192">
    <property type="component" value="Chromosome"/>
</dbReference>
<proteinExistence type="predicted"/>
<sequence length="273" mass="30704">MGEQPAHLRLKLDTAEPVELADFVGAFTSIANEFERFVKDEYPGAKADPRIYVREVRSGCIEADLITGLMLTAKASTEHMSQILILEDFVKRWGRRLKSLINNDVPPGELENSGELKDFLDATESIVSDPVGSHRLEAAVFEDNQRGIRASFEFSSIEARSAQQTIDDRRKMLAKPDPVSKARTLMVYTRTDVHDAAINKRSGERVIVRDFSPKDKPVLYASEMAEQEIRAVIREGEDNAYRYGFVVDVTAQVRGDDVIAYAVTNFHHTIELD</sequence>
<evidence type="ECO:0000313" key="1">
    <source>
        <dbReference type="EMBL" id="AZN71979.1"/>
    </source>
</evidence>
<organism evidence="1 2">
    <name type="scientific">Georhizobium profundi</name>
    <dbReference type="NCBI Taxonomy" id="2341112"/>
    <lineage>
        <taxon>Bacteria</taxon>
        <taxon>Pseudomonadati</taxon>
        <taxon>Pseudomonadota</taxon>
        <taxon>Alphaproteobacteria</taxon>
        <taxon>Hyphomicrobiales</taxon>
        <taxon>Rhizobiaceae</taxon>
        <taxon>Georhizobium</taxon>
    </lineage>
</organism>
<dbReference type="OrthoDB" id="8421538at2"/>
<name>A0A3Q8XRI2_9HYPH</name>
<evidence type="ECO:0000313" key="2">
    <source>
        <dbReference type="Proteomes" id="UP000268192"/>
    </source>
</evidence>
<gene>
    <name evidence="1" type="ORF">D5400_12465</name>
</gene>
<protein>
    <submittedName>
        <fullName evidence="1">Uncharacterized protein</fullName>
    </submittedName>
</protein>
<dbReference type="AlphaFoldDB" id="A0A3Q8XRI2"/>
<dbReference type="EMBL" id="CP032509">
    <property type="protein sequence ID" value="AZN71979.1"/>
    <property type="molecule type" value="Genomic_DNA"/>
</dbReference>
<keyword evidence="2" id="KW-1185">Reference proteome</keyword>
<dbReference type="KEGG" id="abaw:D5400_12465"/>
<accession>A0A3Q8XRI2</accession>
<reference evidence="1 2" key="1">
    <citation type="submission" date="2018-09" db="EMBL/GenBank/DDBJ databases">
        <title>Marinorhizobium profundi gen. nov., sp. nov., isolated from a deep-sea sediment sample from the New Britain Trench and proposal of Marinorhizobiaceae fam. nov. in the order Rhizobiales of the class Alphaproteobacteria.</title>
        <authorList>
            <person name="Cao J."/>
        </authorList>
    </citation>
    <scope>NUCLEOTIDE SEQUENCE [LARGE SCALE GENOMIC DNA]</scope>
    <source>
        <strain evidence="1 2">WS11</strain>
    </source>
</reference>